<dbReference type="SUPFAM" id="SSF57850">
    <property type="entry name" value="RING/U-box"/>
    <property type="match status" value="1"/>
</dbReference>
<dbReference type="Gene3D" id="3.30.40.10">
    <property type="entry name" value="Zinc/RING finger domain, C3HC4 (zinc finger)"/>
    <property type="match status" value="1"/>
</dbReference>
<feature type="domain" description="RING-type" evidence="1">
    <location>
        <begin position="85"/>
        <end position="123"/>
    </location>
</feature>
<evidence type="ECO:0000259" key="1">
    <source>
        <dbReference type="Pfam" id="PF13923"/>
    </source>
</evidence>
<organism evidence="2 3">
    <name type="scientific">Phytophthora oleae</name>
    <dbReference type="NCBI Taxonomy" id="2107226"/>
    <lineage>
        <taxon>Eukaryota</taxon>
        <taxon>Sar</taxon>
        <taxon>Stramenopiles</taxon>
        <taxon>Oomycota</taxon>
        <taxon>Peronosporomycetes</taxon>
        <taxon>Peronosporales</taxon>
        <taxon>Peronosporaceae</taxon>
        <taxon>Phytophthora</taxon>
    </lineage>
</organism>
<evidence type="ECO:0000313" key="2">
    <source>
        <dbReference type="EMBL" id="KAL3672827.1"/>
    </source>
</evidence>
<evidence type="ECO:0000313" key="3">
    <source>
        <dbReference type="Proteomes" id="UP001632037"/>
    </source>
</evidence>
<proteinExistence type="predicted"/>
<dbReference type="Pfam" id="PF13923">
    <property type="entry name" value="zf-C3HC4_2"/>
    <property type="match status" value="1"/>
</dbReference>
<gene>
    <name evidence="2" type="ORF">V7S43_002115</name>
</gene>
<dbReference type="PANTHER" id="PTHR47094">
    <property type="entry name" value="ELFLESS, ISOFORM B"/>
    <property type="match status" value="1"/>
</dbReference>
<keyword evidence="3" id="KW-1185">Reference proteome</keyword>
<sequence length="167" mass="18777">MLPQLRELLRVYDRGYFDQAQNTSTRTVTVTGDTSNQDASRRLNNLQTSFDQERAQLLKKTTDAANTQQAISRKNLAEREAVLTCPISLDLFENPVVTTCCGKTFSSEALSQALSQNPQCPVCRAYRISTYASRDMANLVEIHRMERSMLGLLHLPSPLQQRVPATQ</sequence>
<dbReference type="PANTHER" id="PTHR47094:SF1">
    <property type="entry name" value="RING-TYPE E3 UBIQUITIN TRANSFERASE"/>
    <property type="match status" value="1"/>
</dbReference>
<dbReference type="AlphaFoldDB" id="A0ABD3G0Z3"/>
<name>A0ABD3G0Z3_9STRA</name>
<dbReference type="Proteomes" id="UP001632037">
    <property type="component" value="Unassembled WGS sequence"/>
</dbReference>
<protein>
    <recommendedName>
        <fullName evidence="1">RING-type domain-containing protein</fullName>
    </recommendedName>
</protein>
<dbReference type="InterPro" id="IPR001841">
    <property type="entry name" value="Znf_RING"/>
</dbReference>
<dbReference type="InterPro" id="IPR049627">
    <property type="entry name" value="SLX8"/>
</dbReference>
<dbReference type="EMBL" id="JBIMZQ010000003">
    <property type="protein sequence ID" value="KAL3672827.1"/>
    <property type="molecule type" value="Genomic_DNA"/>
</dbReference>
<comment type="caution">
    <text evidence="2">The sequence shown here is derived from an EMBL/GenBank/DDBJ whole genome shotgun (WGS) entry which is preliminary data.</text>
</comment>
<accession>A0ABD3G0Z3</accession>
<dbReference type="InterPro" id="IPR013083">
    <property type="entry name" value="Znf_RING/FYVE/PHD"/>
</dbReference>
<reference evidence="2 3" key="1">
    <citation type="submission" date="2024-09" db="EMBL/GenBank/DDBJ databases">
        <title>Genome sequencing and assembly of Phytophthora oleae, isolate VK10A, causative agent of rot of olive drupes.</title>
        <authorList>
            <person name="Conti Taguali S."/>
            <person name="Riolo M."/>
            <person name="La Spada F."/>
            <person name="Cacciola S.O."/>
            <person name="Dionisio G."/>
        </authorList>
    </citation>
    <scope>NUCLEOTIDE SEQUENCE [LARGE SCALE GENOMIC DNA]</scope>
    <source>
        <strain evidence="2 3">VK10A</strain>
    </source>
</reference>